<comment type="caution">
    <text evidence="2">The sequence shown here is derived from an EMBL/GenBank/DDBJ whole genome shotgun (WGS) entry which is preliminary data.</text>
</comment>
<dbReference type="STRING" id="993070.AS031_14090"/>
<organism evidence="2 3">
    <name type="scientific">Pseudarthrobacter enclensis</name>
    <dbReference type="NCBI Taxonomy" id="993070"/>
    <lineage>
        <taxon>Bacteria</taxon>
        <taxon>Bacillati</taxon>
        <taxon>Actinomycetota</taxon>
        <taxon>Actinomycetes</taxon>
        <taxon>Micrococcales</taxon>
        <taxon>Micrococcaceae</taxon>
        <taxon>Pseudarthrobacter</taxon>
    </lineage>
</organism>
<dbReference type="AlphaFoldDB" id="A0A0V8IH27"/>
<keyword evidence="3" id="KW-1185">Reference proteome</keyword>
<evidence type="ECO:0000256" key="1">
    <source>
        <dbReference type="SAM" id="MobiDB-lite"/>
    </source>
</evidence>
<dbReference type="RefSeq" id="WP_058269032.1">
    <property type="nucleotide sequence ID" value="NZ_FMAZ01000006.1"/>
</dbReference>
<accession>A0A0V8IH27</accession>
<sequence>MDEESLAGIANRLYAAPLDGFIAARTAAAKEASGQDKELGAAVRGLAKPSVGAWAVNMLAVHDPDVLDELAGLGLRMRTAQASLDAKALRDLARERRTMLASAVEAARTVVERQGRALSDTIAGDVEETLRALTADEGAAAAVRSGRLLKTLSADGVSAADLDGAVAVPSALPADASPAPPPDVDKAAPARTARTTAERASGPRATKPRLEAVRQTPRTASRPAVEKAKAALAAAEAEEADSARRSQEVQELAQQAAGTIASLREEIEGLRARLKAAETGLDQAKKQLAGTSAEAKQAQREADKAARAALLARERVLRLENP</sequence>
<dbReference type="Proteomes" id="UP000053199">
    <property type="component" value="Unassembled WGS sequence"/>
</dbReference>
<feature type="region of interest" description="Disordered" evidence="1">
    <location>
        <begin position="172"/>
        <end position="226"/>
    </location>
</feature>
<proteinExistence type="predicted"/>
<dbReference type="EMBL" id="LNQM01000007">
    <property type="protein sequence ID" value="KSU74061.1"/>
    <property type="molecule type" value="Genomic_DNA"/>
</dbReference>
<feature type="compositionally biased region" description="Low complexity" evidence="1">
    <location>
        <begin position="189"/>
        <end position="200"/>
    </location>
</feature>
<protein>
    <submittedName>
        <fullName evidence="2">Uncharacterized protein</fullName>
    </submittedName>
</protein>
<evidence type="ECO:0000313" key="2">
    <source>
        <dbReference type="EMBL" id="KSU74061.1"/>
    </source>
</evidence>
<gene>
    <name evidence="2" type="ORF">AS031_14090</name>
</gene>
<reference evidence="2 3" key="1">
    <citation type="journal article" date="2014" name="Arch. Microbiol.">
        <title>Arthrobacter enclensis sp. nov., isolated from sediment sample.</title>
        <authorList>
            <person name="Dastager S.G."/>
            <person name="Liu Q."/>
            <person name="Tang S.K."/>
            <person name="Krishnamurthi S."/>
            <person name="Lee J.C."/>
            <person name="Li W.J."/>
        </authorList>
    </citation>
    <scope>NUCLEOTIDE SEQUENCE [LARGE SCALE GENOMIC DNA]</scope>
    <source>
        <strain evidence="2 3">NIO-1008</strain>
    </source>
</reference>
<dbReference type="OrthoDB" id="3541690at2"/>
<evidence type="ECO:0000313" key="3">
    <source>
        <dbReference type="Proteomes" id="UP000053199"/>
    </source>
</evidence>
<name>A0A0V8IH27_9MICC</name>